<dbReference type="GO" id="GO:0046983">
    <property type="term" value="F:protein dimerization activity"/>
    <property type="evidence" value="ECO:0007669"/>
    <property type="project" value="InterPro"/>
</dbReference>
<evidence type="ECO:0000256" key="3">
    <source>
        <dbReference type="ARBA" id="ARBA00022691"/>
    </source>
</evidence>
<name>A0A9X8N602_9ACTN</name>
<evidence type="ECO:0000256" key="4">
    <source>
        <dbReference type="PIRSR" id="PIRSR005739-1"/>
    </source>
</evidence>
<reference evidence="8" key="1">
    <citation type="submission" date="2016-11" db="EMBL/GenBank/DDBJ databases">
        <authorList>
            <person name="Jaros S."/>
            <person name="Januszkiewicz K."/>
            <person name="Wedrychowicz H."/>
        </authorList>
    </citation>
    <scope>NUCLEOTIDE SEQUENCE [LARGE SCALE GENOMIC DNA]</scope>
    <source>
        <strain evidence="8">CGMCC 4.3555</strain>
    </source>
</reference>
<dbReference type="Pfam" id="PF08100">
    <property type="entry name" value="Dimerisation"/>
    <property type="match status" value="1"/>
</dbReference>
<dbReference type="Gene3D" id="3.40.50.150">
    <property type="entry name" value="Vaccinia Virus protein VP39"/>
    <property type="match status" value="1"/>
</dbReference>
<feature type="domain" description="O-methyltransferase dimerisation" evidence="6">
    <location>
        <begin position="31"/>
        <end position="101"/>
    </location>
</feature>
<feature type="domain" description="O-methyltransferase C-terminal" evidence="5">
    <location>
        <begin position="128"/>
        <end position="338"/>
    </location>
</feature>
<dbReference type="InterPro" id="IPR016461">
    <property type="entry name" value="COMT-like"/>
</dbReference>
<dbReference type="CDD" id="cd02440">
    <property type="entry name" value="AdoMet_MTases"/>
    <property type="match status" value="1"/>
</dbReference>
<dbReference type="PANTHER" id="PTHR43712">
    <property type="entry name" value="PUTATIVE (AFU_ORTHOLOGUE AFUA_4G14580)-RELATED"/>
    <property type="match status" value="1"/>
</dbReference>
<dbReference type="Proteomes" id="UP000184388">
    <property type="component" value="Unassembled WGS sequence"/>
</dbReference>
<dbReference type="PANTHER" id="PTHR43712:SF2">
    <property type="entry name" value="O-METHYLTRANSFERASE CICE"/>
    <property type="match status" value="1"/>
</dbReference>
<evidence type="ECO:0000313" key="8">
    <source>
        <dbReference type="Proteomes" id="UP000184388"/>
    </source>
</evidence>
<evidence type="ECO:0000313" key="7">
    <source>
        <dbReference type="EMBL" id="SHN11948.1"/>
    </source>
</evidence>
<evidence type="ECO:0000256" key="2">
    <source>
        <dbReference type="ARBA" id="ARBA00022679"/>
    </source>
</evidence>
<dbReference type="InterPro" id="IPR012967">
    <property type="entry name" value="COMT_dimerisation"/>
</dbReference>
<keyword evidence="3" id="KW-0949">S-adenosyl-L-methionine</keyword>
<dbReference type="Gene3D" id="1.10.10.10">
    <property type="entry name" value="Winged helix-like DNA-binding domain superfamily/Winged helix DNA-binding domain"/>
    <property type="match status" value="1"/>
</dbReference>
<dbReference type="Pfam" id="PF00891">
    <property type="entry name" value="Methyltransf_2"/>
    <property type="match status" value="1"/>
</dbReference>
<dbReference type="SUPFAM" id="SSF46785">
    <property type="entry name" value="Winged helix' DNA-binding domain"/>
    <property type="match status" value="1"/>
</dbReference>
<evidence type="ECO:0000259" key="6">
    <source>
        <dbReference type="Pfam" id="PF08100"/>
    </source>
</evidence>
<dbReference type="SUPFAM" id="SSF53335">
    <property type="entry name" value="S-adenosyl-L-methionine-dependent methyltransferases"/>
    <property type="match status" value="1"/>
</dbReference>
<evidence type="ECO:0000256" key="1">
    <source>
        <dbReference type="ARBA" id="ARBA00022603"/>
    </source>
</evidence>
<dbReference type="EMBL" id="FRBK01000020">
    <property type="protein sequence ID" value="SHN11948.1"/>
    <property type="molecule type" value="Genomic_DNA"/>
</dbReference>
<evidence type="ECO:0000259" key="5">
    <source>
        <dbReference type="Pfam" id="PF00891"/>
    </source>
</evidence>
<protein>
    <submittedName>
        <fullName evidence="7">Dimerisation domain-containing protein</fullName>
    </submittedName>
</protein>
<dbReference type="InterPro" id="IPR036390">
    <property type="entry name" value="WH_DNA-bd_sf"/>
</dbReference>
<dbReference type="AlphaFoldDB" id="A0A9X8N602"/>
<proteinExistence type="predicted"/>
<comment type="caution">
    <text evidence="7">The sequence shown here is derived from an EMBL/GenBank/DDBJ whole genome shotgun (WGS) entry which is preliminary data.</text>
</comment>
<organism evidence="7 8">
    <name type="scientific">Streptomyces yunnanensis</name>
    <dbReference type="NCBI Taxonomy" id="156453"/>
    <lineage>
        <taxon>Bacteria</taxon>
        <taxon>Bacillati</taxon>
        <taxon>Actinomycetota</taxon>
        <taxon>Actinomycetes</taxon>
        <taxon>Kitasatosporales</taxon>
        <taxon>Streptomycetaceae</taxon>
        <taxon>Streptomyces</taxon>
    </lineage>
</organism>
<sequence length="359" mass="38318">MPDTQPQKTPAHQEPQQHLPAYQARNALVTLAYGAMVSHTVGAAVRLGVVDRIGDGARAADDLAAECAAQPRSFTRLLRALTGLGLLTEPTPGHFAVTAVGAQLRGDIPGSLQSFARMFTDPTLLRAWECLDDSVRTGTPAFDAVHGTDFFGYLAEHPVLSAEFNAAMSQATRHTAELLPTAFPFERFGTVADLGGGDGTLLAGVLRAHPALRGIVFDRAEGLAQAGPRLAADGLTDRCSLVTGDFFATAPEGADLYLLKSVIHDWNDEQCGQILGHVRRVVPDHGRLLIVEPVLPDVADPSADVISYLSDLNMLVNVGGRERTREDFERLCGAAGFAVRSVTALPRPDRFSVIEAEPV</sequence>
<dbReference type="InterPro" id="IPR001077">
    <property type="entry name" value="COMT_C"/>
</dbReference>
<gene>
    <name evidence="7" type="ORF">SAMN05216268_12040</name>
</gene>
<dbReference type="RefSeq" id="WP_079182245.1">
    <property type="nucleotide sequence ID" value="NZ_FRBK01000020.1"/>
</dbReference>
<dbReference type="PIRSF" id="PIRSF005739">
    <property type="entry name" value="O-mtase"/>
    <property type="match status" value="1"/>
</dbReference>
<keyword evidence="2" id="KW-0808">Transferase</keyword>
<dbReference type="PROSITE" id="PS51683">
    <property type="entry name" value="SAM_OMT_II"/>
    <property type="match status" value="1"/>
</dbReference>
<feature type="active site" description="Proton acceptor" evidence="4">
    <location>
        <position position="264"/>
    </location>
</feature>
<dbReference type="GO" id="GO:0032259">
    <property type="term" value="P:methylation"/>
    <property type="evidence" value="ECO:0007669"/>
    <property type="project" value="UniProtKB-KW"/>
</dbReference>
<dbReference type="InterPro" id="IPR029063">
    <property type="entry name" value="SAM-dependent_MTases_sf"/>
</dbReference>
<dbReference type="InterPro" id="IPR036388">
    <property type="entry name" value="WH-like_DNA-bd_sf"/>
</dbReference>
<dbReference type="GO" id="GO:0008171">
    <property type="term" value="F:O-methyltransferase activity"/>
    <property type="evidence" value="ECO:0007669"/>
    <property type="project" value="InterPro"/>
</dbReference>
<accession>A0A9X8N602</accession>
<keyword evidence="1" id="KW-0489">Methyltransferase</keyword>